<dbReference type="RefSeq" id="WP_106214982.1">
    <property type="nucleotide sequence ID" value="NZ_PVZF01000015.1"/>
</dbReference>
<evidence type="ECO:0000313" key="6">
    <source>
        <dbReference type="Proteomes" id="UP000238083"/>
    </source>
</evidence>
<dbReference type="Gene3D" id="1.10.10.10">
    <property type="entry name" value="Winged helix-like DNA-binding domain superfamily/Winged helix DNA-binding domain"/>
    <property type="match status" value="1"/>
</dbReference>
<dbReference type="InterPro" id="IPR051534">
    <property type="entry name" value="CBASS_pafABC_assoc_protein"/>
</dbReference>
<dbReference type="Pfam" id="PF25583">
    <property type="entry name" value="WCX"/>
    <property type="match status" value="1"/>
</dbReference>
<dbReference type="InterPro" id="IPR018356">
    <property type="entry name" value="Tscrpt_reg_HTH_DeoR_CS"/>
</dbReference>
<dbReference type="InterPro" id="IPR028349">
    <property type="entry name" value="PafC-like"/>
</dbReference>
<dbReference type="Pfam" id="PF13280">
    <property type="entry name" value="WYL"/>
    <property type="match status" value="1"/>
</dbReference>
<dbReference type="InterPro" id="IPR057727">
    <property type="entry name" value="WCX_dom"/>
</dbReference>
<evidence type="ECO:0000256" key="3">
    <source>
        <dbReference type="ARBA" id="ARBA00023163"/>
    </source>
</evidence>
<dbReference type="GO" id="GO:0003677">
    <property type="term" value="F:DNA binding"/>
    <property type="evidence" value="ECO:0007669"/>
    <property type="project" value="UniProtKB-KW"/>
</dbReference>
<gene>
    <name evidence="5" type="ORF">CLV37_11553</name>
</gene>
<dbReference type="InterPro" id="IPR013196">
    <property type="entry name" value="HTH_11"/>
</dbReference>
<dbReference type="SUPFAM" id="SSF46785">
    <property type="entry name" value="Winged helix' DNA-binding domain"/>
    <property type="match status" value="1"/>
</dbReference>
<dbReference type="PROSITE" id="PS52050">
    <property type="entry name" value="WYL"/>
    <property type="match status" value="1"/>
</dbReference>
<evidence type="ECO:0000256" key="2">
    <source>
        <dbReference type="ARBA" id="ARBA00023125"/>
    </source>
</evidence>
<evidence type="ECO:0000256" key="1">
    <source>
        <dbReference type="ARBA" id="ARBA00023015"/>
    </source>
</evidence>
<sequence>MRADRLVAVLLLLQSRGRVTAAEVAVELEVSLATARRDLAALASAGVPVYPQAGRGGGWSLVGGARTDLSGLTRDEARALFLTVGPTATSPRARTALRKLVRALPGTFRADAEAAAEAVVVDPARWGGQEAAPPGLVEELQRAVVSRTRVRLDYASRTGRTLRTVDPLGLVDKDDVWYLLAQTPRGRRTFRLDRIGDLETLDERFERPDGFDLVREWQRVVGEVEARRSLTSATVVVPTRFLPVLRTQFGRHCTDVRELGGGRARCLVAAPAPLDLARTLAGWGAGIEVEGPASVRAELGRIGRELVQRYP</sequence>
<keyword evidence="2 5" id="KW-0238">DNA-binding</keyword>
<dbReference type="InterPro" id="IPR026881">
    <property type="entry name" value="WYL_dom"/>
</dbReference>
<name>A0A2T0QXN4_9ACTN</name>
<organism evidence="5 6">
    <name type="scientific">Kineococcus rhizosphaerae</name>
    <dbReference type="NCBI Taxonomy" id="559628"/>
    <lineage>
        <taxon>Bacteria</taxon>
        <taxon>Bacillati</taxon>
        <taxon>Actinomycetota</taxon>
        <taxon>Actinomycetes</taxon>
        <taxon>Kineosporiales</taxon>
        <taxon>Kineosporiaceae</taxon>
        <taxon>Kineococcus</taxon>
    </lineage>
</organism>
<dbReference type="PANTHER" id="PTHR34580:SF1">
    <property type="entry name" value="PROTEIN PAFC"/>
    <property type="match status" value="1"/>
</dbReference>
<dbReference type="OrthoDB" id="3171994at2"/>
<keyword evidence="1" id="KW-0805">Transcription regulation</keyword>
<dbReference type="PIRSF" id="PIRSF016838">
    <property type="entry name" value="PafC"/>
    <property type="match status" value="1"/>
</dbReference>
<dbReference type="AlphaFoldDB" id="A0A2T0QXN4"/>
<evidence type="ECO:0000313" key="5">
    <source>
        <dbReference type="EMBL" id="PRY10789.1"/>
    </source>
</evidence>
<comment type="caution">
    <text evidence="5">The sequence shown here is derived from an EMBL/GenBank/DDBJ whole genome shotgun (WGS) entry which is preliminary data.</text>
</comment>
<keyword evidence="3" id="KW-0804">Transcription</keyword>
<dbReference type="InterPro" id="IPR036388">
    <property type="entry name" value="WH-like_DNA-bd_sf"/>
</dbReference>
<accession>A0A2T0QXN4</accession>
<reference evidence="5 6" key="1">
    <citation type="submission" date="2018-03" db="EMBL/GenBank/DDBJ databases">
        <title>Genomic Encyclopedia of Archaeal and Bacterial Type Strains, Phase II (KMG-II): from individual species to whole genera.</title>
        <authorList>
            <person name="Goeker M."/>
        </authorList>
    </citation>
    <scope>NUCLEOTIDE SEQUENCE [LARGE SCALE GENOMIC DNA]</scope>
    <source>
        <strain evidence="5 6">DSM 19711</strain>
    </source>
</reference>
<dbReference type="PROSITE" id="PS51000">
    <property type="entry name" value="HTH_DEOR_2"/>
    <property type="match status" value="1"/>
</dbReference>
<keyword evidence="6" id="KW-1185">Reference proteome</keyword>
<dbReference type="Proteomes" id="UP000238083">
    <property type="component" value="Unassembled WGS sequence"/>
</dbReference>
<dbReference type="InterPro" id="IPR036390">
    <property type="entry name" value="WH_DNA-bd_sf"/>
</dbReference>
<dbReference type="PANTHER" id="PTHR34580">
    <property type="match status" value="1"/>
</dbReference>
<dbReference type="PROSITE" id="PS00894">
    <property type="entry name" value="HTH_DEOR_1"/>
    <property type="match status" value="1"/>
</dbReference>
<protein>
    <submittedName>
        <fullName evidence="5">Putative DNA-binding transcriptional regulator YafY</fullName>
    </submittedName>
</protein>
<dbReference type="Pfam" id="PF08279">
    <property type="entry name" value="HTH_11"/>
    <property type="match status" value="1"/>
</dbReference>
<proteinExistence type="predicted"/>
<dbReference type="InterPro" id="IPR001034">
    <property type="entry name" value="DeoR_HTH"/>
</dbReference>
<feature type="domain" description="HTH deoR-type" evidence="4">
    <location>
        <begin position="2"/>
        <end position="67"/>
    </location>
</feature>
<evidence type="ECO:0000259" key="4">
    <source>
        <dbReference type="PROSITE" id="PS51000"/>
    </source>
</evidence>
<dbReference type="GO" id="GO:0003700">
    <property type="term" value="F:DNA-binding transcription factor activity"/>
    <property type="evidence" value="ECO:0007669"/>
    <property type="project" value="InterPro"/>
</dbReference>
<dbReference type="EMBL" id="PVZF01000015">
    <property type="protein sequence ID" value="PRY10789.1"/>
    <property type="molecule type" value="Genomic_DNA"/>
</dbReference>